<evidence type="ECO:0000256" key="1">
    <source>
        <dbReference type="SAM" id="Phobius"/>
    </source>
</evidence>
<dbReference type="RefSeq" id="XP_004031922.1">
    <property type="nucleotide sequence ID" value="XM_004031874.1"/>
</dbReference>
<dbReference type="EMBL" id="GL984010">
    <property type="protein sequence ID" value="EGR30335.1"/>
    <property type="molecule type" value="Genomic_DNA"/>
</dbReference>
<evidence type="ECO:0008006" key="4">
    <source>
        <dbReference type="Google" id="ProtNLM"/>
    </source>
</evidence>
<gene>
    <name evidence="2" type="ORF">IMG5_134500</name>
</gene>
<keyword evidence="3" id="KW-1185">Reference proteome</keyword>
<evidence type="ECO:0000313" key="2">
    <source>
        <dbReference type="EMBL" id="EGR30335.1"/>
    </source>
</evidence>
<organism evidence="2 3">
    <name type="scientific">Ichthyophthirius multifiliis</name>
    <name type="common">White spot disease agent</name>
    <name type="synonym">Ich</name>
    <dbReference type="NCBI Taxonomy" id="5932"/>
    <lineage>
        <taxon>Eukaryota</taxon>
        <taxon>Sar</taxon>
        <taxon>Alveolata</taxon>
        <taxon>Ciliophora</taxon>
        <taxon>Intramacronucleata</taxon>
        <taxon>Oligohymenophorea</taxon>
        <taxon>Hymenostomatida</taxon>
        <taxon>Ophryoglenina</taxon>
        <taxon>Ichthyophthirius</taxon>
    </lineage>
</organism>
<dbReference type="InParanoid" id="G0QWR4"/>
<name>G0QWR4_ICHMU</name>
<evidence type="ECO:0000313" key="3">
    <source>
        <dbReference type="Proteomes" id="UP000008983"/>
    </source>
</evidence>
<protein>
    <recommendedName>
        <fullName evidence="4">Transmembrane protein</fullName>
    </recommendedName>
</protein>
<keyword evidence="1" id="KW-1133">Transmembrane helix</keyword>
<dbReference type="AlphaFoldDB" id="G0QWR4"/>
<proteinExistence type="predicted"/>
<dbReference type="Proteomes" id="UP000008983">
    <property type="component" value="Unassembled WGS sequence"/>
</dbReference>
<keyword evidence="1" id="KW-0812">Transmembrane</keyword>
<accession>G0QWR4</accession>
<feature type="non-terminal residue" evidence="2">
    <location>
        <position position="1"/>
    </location>
</feature>
<feature type="transmembrane region" description="Helical" evidence="1">
    <location>
        <begin position="62"/>
        <end position="86"/>
    </location>
</feature>
<sequence length="163" mass="20289">NKKINFSSCFTFKYYIFKLNTYTMIQYKKPYHSHSQEYYLSNSINSIIIKIHMNTNLLNYPYNFQILSTQFYLCFQLFLGLTIFLLHQSYLHKPLQNLRYLNNFRYNQQLGHKIYLFFHFAKYSHFLFKQFRFVHSQNQKQLRQYFCDFKQLHIIILYPNYIN</sequence>
<dbReference type="GeneID" id="14906452"/>
<reference evidence="2 3" key="1">
    <citation type="submission" date="2011-07" db="EMBL/GenBank/DDBJ databases">
        <authorList>
            <person name="Coyne R."/>
            <person name="Brami D."/>
            <person name="Johnson J."/>
            <person name="Hostetler J."/>
            <person name="Hannick L."/>
            <person name="Clark T."/>
            <person name="Cassidy-Hanley D."/>
            <person name="Inman J."/>
        </authorList>
    </citation>
    <scope>NUCLEOTIDE SEQUENCE [LARGE SCALE GENOMIC DNA]</scope>
    <source>
        <strain evidence="2 3">G5</strain>
    </source>
</reference>
<keyword evidence="1" id="KW-0472">Membrane</keyword>